<dbReference type="Proteomes" id="UP001652338">
    <property type="component" value="Unassembled WGS sequence"/>
</dbReference>
<keyword evidence="4" id="KW-1185">Reference proteome</keyword>
<evidence type="ECO:0000313" key="4">
    <source>
        <dbReference type="Proteomes" id="UP001652338"/>
    </source>
</evidence>
<dbReference type="InterPro" id="IPR025997">
    <property type="entry name" value="SBP_2_dom"/>
</dbReference>
<dbReference type="Gene3D" id="3.40.50.2300">
    <property type="match status" value="2"/>
</dbReference>
<evidence type="ECO:0000259" key="2">
    <source>
        <dbReference type="Pfam" id="PF13407"/>
    </source>
</evidence>
<dbReference type="EMBL" id="JAOQKE010000020">
    <property type="protein sequence ID" value="MCU6726188.1"/>
    <property type="molecule type" value="Genomic_DNA"/>
</dbReference>
<sequence length="387" mass="42399">MKTIIKKVVSCLLTVAMVLSMFSFSVFAEDQTEDPETAAVWGGQSGEVCGDENGEYTIGVVIHTTTDYLCSKLKAYTDYLGKSFGVKFTYYIIENFADETYLAGIENLCAQGVDGIITTNFSGTAVLQGLKICEDNGVYMGVGWSQIDDEIKDQVYASDYFVGGAYESEVQAGKDIVESLIDAGCKNIAPIGYEPGITCHDRRWQGMMEAFEEHPEIKKAGEYRGLEFTKAVEDYLAADDTIDGIAITLLGIEYCTEPIKSAGREGEVKIAFVDLSETCGEALASGTTVCAIGGQYVDIVFPFIMMYNALNGTPLEKTEVPVNFITCKTAEEFENFETYLNNDGVYCWTAEELEDVIVKYNPDASADTLLEMGANYSTEDTMQRHGA</sequence>
<reference evidence="3 4" key="1">
    <citation type="journal article" date="2021" name="ISME Commun">
        <title>Automated analysis of genomic sequences facilitates high-throughput and comprehensive description of bacteria.</title>
        <authorList>
            <person name="Hitch T.C.A."/>
        </authorList>
    </citation>
    <scope>NUCLEOTIDE SEQUENCE [LARGE SCALE GENOMIC DNA]</scope>
    <source>
        <strain evidence="3 4">Sanger_29</strain>
    </source>
</reference>
<name>A0ABT2SNW5_9FIRM</name>
<feature type="signal peptide" evidence="1">
    <location>
        <begin position="1"/>
        <end position="28"/>
    </location>
</feature>
<comment type="caution">
    <text evidence="3">The sequence shown here is derived from an EMBL/GenBank/DDBJ whole genome shotgun (WGS) entry which is preliminary data.</text>
</comment>
<accession>A0ABT2SNW5</accession>
<feature type="domain" description="Periplasmic binding protein" evidence="2">
    <location>
        <begin position="58"/>
        <end position="309"/>
    </location>
</feature>
<protein>
    <submittedName>
        <fullName evidence="3">Sugar ABC transporter substrate-binding protein</fullName>
    </submittedName>
</protein>
<gene>
    <name evidence="3" type="ORF">OCV47_12705</name>
</gene>
<organism evidence="3 4">
    <name type="scientific">Muricoprocola aceti</name>
    <dbReference type="NCBI Taxonomy" id="2981772"/>
    <lineage>
        <taxon>Bacteria</taxon>
        <taxon>Bacillati</taxon>
        <taxon>Bacillota</taxon>
        <taxon>Clostridia</taxon>
        <taxon>Lachnospirales</taxon>
        <taxon>Lachnospiraceae</taxon>
        <taxon>Muricoprocola</taxon>
    </lineage>
</organism>
<dbReference type="InterPro" id="IPR028082">
    <property type="entry name" value="Peripla_BP_I"/>
</dbReference>
<dbReference type="SUPFAM" id="SSF53822">
    <property type="entry name" value="Periplasmic binding protein-like I"/>
    <property type="match status" value="1"/>
</dbReference>
<keyword evidence="1" id="KW-0732">Signal</keyword>
<evidence type="ECO:0000256" key="1">
    <source>
        <dbReference type="SAM" id="SignalP"/>
    </source>
</evidence>
<dbReference type="Pfam" id="PF13407">
    <property type="entry name" value="Peripla_BP_4"/>
    <property type="match status" value="1"/>
</dbReference>
<feature type="chain" id="PRO_5045681485" evidence="1">
    <location>
        <begin position="29"/>
        <end position="387"/>
    </location>
</feature>
<dbReference type="RefSeq" id="WP_262655465.1">
    <property type="nucleotide sequence ID" value="NZ_JAOQKE010000020.1"/>
</dbReference>
<proteinExistence type="predicted"/>
<evidence type="ECO:0000313" key="3">
    <source>
        <dbReference type="EMBL" id="MCU6726188.1"/>
    </source>
</evidence>